<dbReference type="AlphaFoldDB" id="A0A8J2HVQ4"/>
<evidence type="ECO:0000313" key="3">
    <source>
        <dbReference type="Proteomes" id="UP000676310"/>
    </source>
</evidence>
<keyword evidence="3" id="KW-1185">Reference proteome</keyword>
<gene>
    <name evidence="2" type="ORF">ALTATR162_LOCUS696</name>
</gene>
<reference evidence="2" key="1">
    <citation type="submission" date="2021-05" db="EMBL/GenBank/DDBJ databases">
        <authorList>
            <person name="Stam R."/>
        </authorList>
    </citation>
    <scope>NUCLEOTIDE SEQUENCE</scope>
    <source>
        <strain evidence="2">CS162</strain>
    </source>
</reference>
<name>A0A8J2HVQ4_9PLEO</name>
<feature type="compositionally biased region" description="Polar residues" evidence="1">
    <location>
        <begin position="275"/>
        <end position="291"/>
    </location>
</feature>
<feature type="compositionally biased region" description="Polar residues" evidence="1">
    <location>
        <begin position="235"/>
        <end position="248"/>
    </location>
</feature>
<dbReference type="OrthoDB" id="10544652at2759"/>
<dbReference type="RefSeq" id="XP_043164225.1">
    <property type="nucleotide sequence ID" value="XM_043308290.1"/>
</dbReference>
<feature type="region of interest" description="Disordered" evidence="1">
    <location>
        <begin position="235"/>
        <end position="291"/>
    </location>
</feature>
<organism evidence="2 3">
    <name type="scientific">Alternaria atra</name>
    <dbReference type="NCBI Taxonomy" id="119953"/>
    <lineage>
        <taxon>Eukaryota</taxon>
        <taxon>Fungi</taxon>
        <taxon>Dikarya</taxon>
        <taxon>Ascomycota</taxon>
        <taxon>Pezizomycotina</taxon>
        <taxon>Dothideomycetes</taxon>
        <taxon>Pleosporomycetidae</taxon>
        <taxon>Pleosporales</taxon>
        <taxon>Pleosporineae</taxon>
        <taxon>Pleosporaceae</taxon>
        <taxon>Alternaria</taxon>
        <taxon>Alternaria sect. Ulocladioides</taxon>
    </lineage>
</organism>
<proteinExistence type="predicted"/>
<comment type="caution">
    <text evidence="2">The sequence shown here is derived from an EMBL/GenBank/DDBJ whole genome shotgun (WGS) entry which is preliminary data.</text>
</comment>
<sequence length="291" mass="31908">MIGYYEFYEGDDRKATLTDANDIEISDVAEIDETDVTGDSNAYLGDGKTIPSSGGLSISEKRRVVVIGGNHEYRTGFAITSNNDNFLSKSRTLVRLATYFVIHIEGHPAPPNPTGNLPLRIRSPENWLPVSAMDTENVITFRPSKSTRVLGRCHVRDLQAAMDQKNQRDRNGTTALANVLQNTLGDPYGSLSRRSAPSNRLHYNPPTLRVQQLQGQVSTPGFNPPLALRAMLTRSDQSAASGSANSRVTGRPPIAREPAAQRDSRTITYPLPARHQNTPQGATDTRGRTQQ</sequence>
<evidence type="ECO:0000256" key="1">
    <source>
        <dbReference type="SAM" id="MobiDB-lite"/>
    </source>
</evidence>
<dbReference type="GeneID" id="67018906"/>
<evidence type="ECO:0000313" key="2">
    <source>
        <dbReference type="EMBL" id="CAG5140384.1"/>
    </source>
</evidence>
<dbReference type="EMBL" id="CAJRGZ010000015">
    <property type="protein sequence ID" value="CAG5140384.1"/>
    <property type="molecule type" value="Genomic_DNA"/>
</dbReference>
<feature type="region of interest" description="Disordered" evidence="1">
    <location>
        <begin position="183"/>
        <end position="204"/>
    </location>
</feature>
<dbReference type="Proteomes" id="UP000676310">
    <property type="component" value="Unassembled WGS sequence"/>
</dbReference>
<protein>
    <submittedName>
        <fullName evidence="2">Uncharacterized protein</fullName>
    </submittedName>
</protein>
<accession>A0A8J2HVQ4</accession>